<keyword evidence="2" id="KW-1133">Transmembrane helix</keyword>
<feature type="domain" description="CTF/NF-I" evidence="3">
    <location>
        <begin position="181"/>
        <end position="376"/>
    </location>
</feature>
<dbReference type="OrthoDB" id="3694397at2"/>
<keyword evidence="5" id="KW-1185">Reference proteome</keyword>
<feature type="compositionally biased region" description="Basic residues" evidence="1">
    <location>
        <begin position="385"/>
        <end position="395"/>
    </location>
</feature>
<evidence type="ECO:0000256" key="1">
    <source>
        <dbReference type="SAM" id="MobiDB-lite"/>
    </source>
</evidence>
<name>A0A3M2MDM1_9ACTN</name>
<dbReference type="GO" id="GO:0003700">
    <property type="term" value="F:DNA-binding transcription factor activity"/>
    <property type="evidence" value="ECO:0007669"/>
    <property type="project" value="InterPro"/>
</dbReference>
<organism evidence="4 5">
    <name type="scientific">Actinomadura harenae</name>
    <dbReference type="NCBI Taxonomy" id="2483351"/>
    <lineage>
        <taxon>Bacteria</taxon>
        <taxon>Bacillati</taxon>
        <taxon>Actinomycetota</taxon>
        <taxon>Actinomycetes</taxon>
        <taxon>Streptosporangiales</taxon>
        <taxon>Thermomonosporaceae</taxon>
        <taxon>Actinomadura</taxon>
    </lineage>
</organism>
<feature type="compositionally biased region" description="Basic and acidic residues" evidence="1">
    <location>
        <begin position="349"/>
        <end position="384"/>
    </location>
</feature>
<dbReference type="InterPro" id="IPR021235">
    <property type="entry name" value="DUF2637"/>
</dbReference>
<dbReference type="EMBL" id="RFFG01000014">
    <property type="protein sequence ID" value="RMI45308.1"/>
    <property type="molecule type" value="Genomic_DNA"/>
</dbReference>
<reference evidence="4 5" key="1">
    <citation type="submission" date="2018-10" db="EMBL/GenBank/DDBJ databases">
        <title>Isolation from soil.</title>
        <authorList>
            <person name="Hu J."/>
        </authorList>
    </citation>
    <scope>NUCLEOTIDE SEQUENCE [LARGE SCALE GENOMIC DNA]</scope>
    <source>
        <strain evidence="4 5">NEAU-Ht49</strain>
    </source>
</reference>
<evidence type="ECO:0000313" key="5">
    <source>
        <dbReference type="Proteomes" id="UP000282674"/>
    </source>
</evidence>
<accession>A0A3M2MDM1</accession>
<keyword evidence="2" id="KW-0472">Membrane</keyword>
<protein>
    <submittedName>
        <fullName evidence="4">DUF2637 domain-containing protein</fullName>
    </submittedName>
</protein>
<sequence length="462" mass="51544">MSWDARSERITAKAVADKAAAEAEALRSRTAMEREAARAELDDRRSAGRRTRRAESRAAFAGAIRRRASLALPVVAVGSPAVLAWRGQGQFADTQMGLGLLSPLLPIAIEGSVLYCAYLAHQAVAARLPAARFRVLSWLLAFVAAGMNFWHGSTASGMQVGAALAVTSLLSIVLLELTIVLRKSLQEQEVSGRSATEIRRRLIRRLRYPRLSLSADALAAARGLDAETAWRAAWVERYGLGPEATRWDRRIARRILRYDHRAAKQLARDTELTIVDGQLVPAIWFNDNDGTTPMARGDEQPLVDSSAWDDIISLNVRERAPGMIDDIERYLTEQADRPGGPLMELPPAADERTTDQRERHAEQRSDERGEERTGRRRAKREERRSSHRKSGRGSARRAPQGAFEERLSETRRLMDEADNRLSTAELAERLNIGRSTARNLLRKVRIERGLITPIRREDGEAS</sequence>
<keyword evidence="2" id="KW-0812">Transmembrane</keyword>
<gene>
    <name evidence="4" type="ORF">EBO15_10300</name>
</gene>
<feature type="region of interest" description="Disordered" evidence="1">
    <location>
        <begin position="333"/>
        <end position="406"/>
    </location>
</feature>
<evidence type="ECO:0000313" key="4">
    <source>
        <dbReference type="EMBL" id="RMI45308.1"/>
    </source>
</evidence>
<dbReference type="RefSeq" id="WP_122194113.1">
    <property type="nucleotide sequence ID" value="NZ_JBHSKC010000033.1"/>
</dbReference>
<feature type="transmembrane region" description="Helical" evidence="2">
    <location>
        <begin position="70"/>
        <end position="88"/>
    </location>
</feature>
<feature type="transmembrane region" description="Helical" evidence="2">
    <location>
        <begin position="100"/>
        <end position="121"/>
    </location>
</feature>
<proteinExistence type="predicted"/>
<dbReference type="InterPro" id="IPR020604">
    <property type="entry name" value="CTF/NFI_DNA-bd-dom"/>
</dbReference>
<evidence type="ECO:0000259" key="3">
    <source>
        <dbReference type="PROSITE" id="PS51080"/>
    </source>
</evidence>
<comment type="caution">
    <text evidence="4">The sequence shown here is derived from an EMBL/GenBank/DDBJ whole genome shotgun (WGS) entry which is preliminary data.</text>
</comment>
<dbReference type="Pfam" id="PF10935">
    <property type="entry name" value="DUF2637"/>
    <property type="match status" value="1"/>
</dbReference>
<feature type="transmembrane region" description="Helical" evidence="2">
    <location>
        <begin position="133"/>
        <end position="150"/>
    </location>
</feature>
<feature type="transmembrane region" description="Helical" evidence="2">
    <location>
        <begin position="162"/>
        <end position="181"/>
    </location>
</feature>
<evidence type="ECO:0000256" key="2">
    <source>
        <dbReference type="SAM" id="Phobius"/>
    </source>
</evidence>
<dbReference type="Proteomes" id="UP000282674">
    <property type="component" value="Unassembled WGS sequence"/>
</dbReference>
<dbReference type="PROSITE" id="PS51080">
    <property type="entry name" value="CTF_NFI_2"/>
    <property type="match status" value="1"/>
</dbReference>
<dbReference type="AlphaFoldDB" id="A0A3M2MDM1"/>